<dbReference type="EMBL" id="CAXKWB010000147">
    <property type="protein sequence ID" value="CAL4059511.1"/>
    <property type="molecule type" value="Genomic_DNA"/>
</dbReference>
<sequence length="119" mass="13592">MMALFMILIILLKQKEVSCQRLPNTAELFHNALEDDRDDNYIVQSVFDKPQPIAVNTAFALLDIYRNSSAQKKNPTHAGANLREDSCEMDEYASAKLDKSLKVLKEDWFSIFEADHKIG</sequence>
<keyword evidence="3" id="KW-1185">Reference proteome</keyword>
<feature type="non-terminal residue" evidence="2">
    <location>
        <position position="119"/>
    </location>
</feature>
<evidence type="ECO:0000313" key="2">
    <source>
        <dbReference type="EMBL" id="CAL4059511.1"/>
    </source>
</evidence>
<evidence type="ECO:0000256" key="1">
    <source>
        <dbReference type="SAM" id="SignalP"/>
    </source>
</evidence>
<name>A0AAV2PJS9_MEGNR</name>
<reference evidence="2 3" key="1">
    <citation type="submission" date="2024-05" db="EMBL/GenBank/DDBJ databases">
        <authorList>
            <person name="Wallberg A."/>
        </authorList>
    </citation>
    <scope>NUCLEOTIDE SEQUENCE [LARGE SCALE GENOMIC DNA]</scope>
</reference>
<keyword evidence="1" id="KW-0732">Signal</keyword>
<proteinExistence type="predicted"/>
<dbReference type="AlphaFoldDB" id="A0AAV2PJS9"/>
<organism evidence="2 3">
    <name type="scientific">Meganyctiphanes norvegica</name>
    <name type="common">Northern krill</name>
    <name type="synonym">Thysanopoda norvegica</name>
    <dbReference type="NCBI Taxonomy" id="48144"/>
    <lineage>
        <taxon>Eukaryota</taxon>
        <taxon>Metazoa</taxon>
        <taxon>Ecdysozoa</taxon>
        <taxon>Arthropoda</taxon>
        <taxon>Crustacea</taxon>
        <taxon>Multicrustacea</taxon>
        <taxon>Malacostraca</taxon>
        <taxon>Eumalacostraca</taxon>
        <taxon>Eucarida</taxon>
        <taxon>Euphausiacea</taxon>
        <taxon>Euphausiidae</taxon>
        <taxon>Meganyctiphanes</taxon>
    </lineage>
</organism>
<gene>
    <name evidence="2" type="ORF">MNOR_LOCUS633</name>
</gene>
<feature type="signal peptide" evidence="1">
    <location>
        <begin position="1"/>
        <end position="19"/>
    </location>
</feature>
<accession>A0AAV2PJS9</accession>
<protein>
    <submittedName>
        <fullName evidence="2">Uncharacterized protein</fullName>
    </submittedName>
</protein>
<evidence type="ECO:0000313" key="3">
    <source>
        <dbReference type="Proteomes" id="UP001497623"/>
    </source>
</evidence>
<comment type="caution">
    <text evidence="2">The sequence shown here is derived from an EMBL/GenBank/DDBJ whole genome shotgun (WGS) entry which is preliminary data.</text>
</comment>
<dbReference type="Proteomes" id="UP001497623">
    <property type="component" value="Unassembled WGS sequence"/>
</dbReference>
<feature type="chain" id="PRO_5043943174" evidence="1">
    <location>
        <begin position="20"/>
        <end position="119"/>
    </location>
</feature>